<dbReference type="Pfam" id="PF07651">
    <property type="entry name" value="ANTH"/>
    <property type="match status" value="1"/>
</dbReference>
<feature type="region of interest" description="Disordered" evidence="9">
    <location>
        <begin position="308"/>
        <end position="352"/>
    </location>
</feature>
<evidence type="ECO:0000256" key="5">
    <source>
        <dbReference type="ARBA" id="ARBA00023034"/>
    </source>
</evidence>
<feature type="domain" description="ENTH" evidence="10">
    <location>
        <begin position="25"/>
        <end position="156"/>
    </location>
</feature>
<keyword evidence="5" id="KW-0333">Golgi apparatus</keyword>
<dbReference type="SUPFAM" id="SSF89009">
    <property type="entry name" value="GAT-like domain"/>
    <property type="match status" value="1"/>
</dbReference>
<dbReference type="OrthoDB" id="682511at2759"/>
<sequence>MRLWKVVSGALKDQNSLLSASFATRTALRRPEIEAAVIRATTHDEFPVDQRCVDKVCHWIRLSPGANFRPVLWAIAARLEKTRSWVVALKALMLLHRVLSSDAAPHGIGRLPFDLSGFTDRHSCPEKTWAQNAFVRTYFAFLDQKSVTSPASRGCGTNPTRSASFGSTGRRRGEQSRRLSPFDVGEDLAALEKLQGLLDVLLQVTPQQPELAALPLVATAMDLVVFEVYDVYRLICSGVTKVLLRIYTAERAEAKVALRVMQKAAVQGGDLAAFFEICTELGLIHNLQCPKVKSIPEEDIRELEDIISGRASQSPSSSSSDSSSGHVKTRSSPSPETDEGRRRREAEGRDAAVEKGGLKTLIITDRWETFDDDQPFLASTPPLQAIAVRGGDDSNCCDPQELPDLISFSSLLSV</sequence>
<dbReference type="InterPro" id="IPR048050">
    <property type="entry name" value="ANTH_N_plant"/>
</dbReference>
<feature type="compositionally biased region" description="Basic and acidic residues" evidence="9">
    <location>
        <begin position="338"/>
        <end position="352"/>
    </location>
</feature>
<protein>
    <recommendedName>
        <fullName evidence="10">ENTH domain-containing protein</fullName>
    </recommendedName>
</protein>
<dbReference type="GO" id="GO:0005546">
    <property type="term" value="F:phosphatidylinositol-4,5-bisphosphate binding"/>
    <property type="evidence" value="ECO:0007669"/>
    <property type="project" value="TreeGrafter"/>
</dbReference>
<keyword evidence="7" id="KW-0168">Coated pit</keyword>
<evidence type="ECO:0000256" key="1">
    <source>
        <dbReference type="ARBA" id="ARBA00004132"/>
    </source>
</evidence>
<dbReference type="GO" id="GO:0030136">
    <property type="term" value="C:clathrin-coated vesicle"/>
    <property type="evidence" value="ECO:0007669"/>
    <property type="project" value="UniProtKB-SubCell"/>
</dbReference>
<dbReference type="PANTHER" id="PTHR22951:SF19">
    <property type="entry name" value="OS08G0467300 PROTEIN"/>
    <property type="match status" value="1"/>
</dbReference>
<feature type="region of interest" description="Disordered" evidence="9">
    <location>
        <begin position="148"/>
        <end position="178"/>
    </location>
</feature>
<dbReference type="InterPro" id="IPR011417">
    <property type="entry name" value="ANTH_dom"/>
</dbReference>
<dbReference type="GO" id="GO:0000149">
    <property type="term" value="F:SNARE binding"/>
    <property type="evidence" value="ECO:0007669"/>
    <property type="project" value="TreeGrafter"/>
</dbReference>
<dbReference type="InterPro" id="IPR013809">
    <property type="entry name" value="ENTH"/>
</dbReference>
<accession>A0A484MD09</accession>
<dbReference type="Gene3D" id="1.20.58.150">
    <property type="entry name" value="ANTH domain"/>
    <property type="match status" value="1"/>
</dbReference>
<dbReference type="InterPro" id="IPR045192">
    <property type="entry name" value="AP180-like"/>
</dbReference>
<feature type="compositionally biased region" description="Low complexity" evidence="9">
    <location>
        <begin position="308"/>
        <end position="324"/>
    </location>
</feature>
<evidence type="ECO:0000256" key="4">
    <source>
        <dbReference type="ARBA" id="ARBA00022583"/>
    </source>
</evidence>
<dbReference type="Gene3D" id="1.25.40.90">
    <property type="match status" value="1"/>
</dbReference>
<evidence type="ECO:0000256" key="9">
    <source>
        <dbReference type="SAM" id="MobiDB-lite"/>
    </source>
</evidence>
<keyword evidence="12" id="KW-1185">Reference proteome</keyword>
<keyword evidence="8" id="KW-0968">Cytoplasmic vesicle</keyword>
<evidence type="ECO:0000256" key="6">
    <source>
        <dbReference type="ARBA" id="ARBA00023136"/>
    </source>
</evidence>
<dbReference type="GO" id="GO:0005545">
    <property type="term" value="F:1-phosphatidylinositol binding"/>
    <property type="evidence" value="ECO:0007669"/>
    <property type="project" value="InterPro"/>
</dbReference>
<dbReference type="EMBL" id="OOIL02003188">
    <property type="protein sequence ID" value="VFQ86497.1"/>
    <property type="molecule type" value="Genomic_DNA"/>
</dbReference>
<evidence type="ECO:0000256" key="8">
    <source>
        <dbReference type="ARBA" id="ARBA00023329"/>
    </source>
</evidence>
<keyword evidence="4" id="KW-0254">Endocytosis</keyword>
<dbReference type="SUPFAM" id="SSF48464">
    <property type="entry name" value="ENTH/VHS domain"/>
    <property type="match status" value="1"/>
</dbReference>
<keyword evidence="6" id="KW-0472">Membrane</keyword>
<organism evidence="11 12">
    <name type="scientific">Cuscuta campestris</name>
    <dbReference type="NCBI Taxonomy" id="132261"/>
    <lineage>
        <taxon>Eukaryota</taxon>
        <taxon>Viridiplantae</taxon>
        <taxon>Streptophyta</taxon>
        <taxon>Embryophyta</taxon>
        <taxon>Tracheophyta</taxon>
        <taxon>Spermatophyta</taxon>
        <taxon>Magnoliopsida</taxon>
        <taxon>eudicotyledons</taxon>
        <taxon>Gunneridae</taxon>
        <taxon>Pentapetalae</taxon>
        <taxon>asterids</taxon>
        <taxon>lamiids</taxon>
        <taxon>Solanales</taxon>
        <taxon>Convolvulaceae</taxon>
        <taxon>Cuscuteae</taxon>
        <taxon>Cuscuta</taxon>
        <taxon>Cuscuta subgen. Grammica</taxon>
        <taxon>Cuscuta sect. Cleistogrammica</taxon>
    </lineage>
</organism>
<evidence type="ECO:0000256" key="7">
    <source>
        <dbReference type="ARBA" id="ARBA00023176"/>
    </source>
</evidence>
<dbReference type="InterPro" id="IPR008942">
    <property type="entry name" value="ENTH_VHS"/>
</dbReference>
<gene>
    <name evidence="11" type="ORF">CCAM_LOCUS28273</name>
</gene>
<dbReference type="PANTHER" id="PTHR22951">
    <property type="entry name" value="CLATHRIN ASSEMBLY PROTEIN"/>
    <property type="match status" value="1"/>
</dbReference>
<reference evidence="11 12" key="1">
    <citation type="submission" date="2018-04" db="EMBL/GenBank/DDBJ databases">
        <authorList>
            <person name="Vogel A."/>
        </authorList>
    </citation>
    <scope>NUCLEOTIDE SEQUENCE [LARGE SCALE GENOMIC DNA]</scope>
</reference>
<dbReference type="GO" id="GO:0048268">
    <property type="term" value="P:clathrin coat assembly"/>
    <property type="evidence" value="ECO:0007669"/>
    <property type="project" value="InterPro"/>
</dbReference>
<dbReference type="Proteomes" id="UP000595140">
    <property type="component" value="Unassembled WGS sequence"/>
</dbReference>
<evidence type="ECO:0000259" key="10">
    <source>
        <dbReference type="PROSITE" id="PS50942"/>
    </source>
</evidence>
<dbReference type="AlphaFoldDB" id="A0A484MD09"/>
<dbReference type="InterPro" id="IPR014712">
    <property type="entry name" value="ANTH_dom_sf"/>
</dbReference>
<dbReference type="GO" id="GO:0032050">
    <property type="term" value="F:clathrin heavy chain binding"/>
    <property type="evidence" value="ECO:0007669"/>
    <property type="project" value="TreeGrafter"/>
</dbReference>
<dbReference type="GO" id="GO:0006900">
    <property type="term" value="P:vesicle budding from membrane"/>
    <property type="evidence" value="ECO:0007669"/>
    <property type="project" value="TreeGrafter"/>
</dbReference>
<evidence type="ECO:0000256" key="2">
    <source>
        <dbReference type="ARBA" id="ARBA00004555"/>
    </source>
</evidence>
<dbReference type="SMART" id="SM00273">
    <property type="entry name" value="ENTH"/>
    <property type="match status" value="1"/>
</dbReference>
<feature type="compositionally biased region" description="Polar residues" evidence="9">
    <location>
        <begin position="148"/>
        <end position="167"/>
    </location>
</feature>
<evidence type="ECO:0000313" key="11">
    <source>
        <dbReference type="EMBL" id="VFQ86497.1"/>
    </source>
</evidence>
<proteinExistence type="predicted"/>
<comment type="subcellular location">
    <subcellularLocation>
        <location evidence="1">Cytoplasmic vesicle</location>
        <location evidence="1">Clathrin-coated vesicle</location>
    </subcellularLocation>
    <subcellularLocation>
        <location evidence="2">Golgi apparatus</location>
    </subcellularLocation>
    <subcellularLocation>
        <location evidence="3">Membrane</location>
        <location evidence="3">Clathrin-coated pit</location>
    </subcellularLocation>
</comment>
<evidence type="ECO:0000313" key="12">
    <source>
        <dbReference type="Proteomes" id="UP000595140"/>
    </source>
</evidence>
<dbReference type="CDD" id="cd16987">
    <property type="entry name" value="ANTH_N_AP180_plant"/>
    <property type="match status" value="1"/>
</dbReference>
<dbReference type="GO" id="GO:0005905">
    <property type="term" value="C:clathrin-coated pit"/>
    <property type="evidence" value="ECO:0007669"/>
    <property type="project" value="UniProtKB-SubCell"/>
</dbReference>
<evidence type="ECO:0000256" key="3">
    <source>
        <dbReference type="ARBA" id="ARBA00004600"/>
    </source>
</evidence>
<dbReference type="PROSITE" id="PS50942">
    <property type="entry name" value="ENTH"/>
    <property type="match status" value="1"/>
</dbReference>
<dbReference type="GO" id="GO:0072583">
    <property type="term" value="P:clathrin-dependent endocytosis"/>
    <property type="evidence" value="ECO:0007669"/>
    <property type="project" value="InterPro"/>
</dbReference>
<name>A0A484MD09_9ASTE</name>
<dbReference type="GO" id="GO:0005794">
    <property type="term" value="C:Golgi apparatus"/>
    <property type="evidence" value="ECO:0007669"/>
    <property type="project" value="UniProtKB-SubCell"/>
</dbReference>